<dbReference type="InterPro" id="IPR042184">
    <property type="entry name" value="YqeY/Aim41_N"/>
</dbReference>
<accession>A0A0K2G9A9</accession>
<dbReference type="Gene3D" id="1.10.10.410">
    <property type="match status" value="1"/>
</dbReference>
<gene>
    <name evidence="1" type="ORF">NITMOv2_1125</name>
</gene>
<evidence type="ECO:0000313" key="1">
    <source>
        <dbReference type="EMBL" id="ALA57556.1"/>
    </source>
</evidence>
<dbReference type="STRING" id="42253.NITMOv2_1125"/>
<dbReference type="GO" id="GO:0016884">
    <property type="term" value="F:carbon-nitrogen ligase activity, with glutamine as amido-N-donor"/>
    <property type="evidence" value="ECO:0007669"/>
    <property type="project" value="InterPro"/>
</dbReference>
<dbReference type="AlphaFoldDB" id="A0A0K2G9A9"/>
<dbReference type="Gene3D" id="1.10.1510.10">
    <property type="entry name" value="Uncharacterised protein YqeY/AIM41 PF09424, N-terminal domain"/>
    <property type="match status" value="1"/>
</dbReference>
<dbReference type="PATRIC" id="fig|42253.5.peg.1110"/>
<dbReference type="InterPro" id="IPR019004">
    <property type="entry name" value="YqeY/Aim41"/>
</dbReference>
<dbReference type="RefSeq" id="WP_053378880.1">
    <property type="nucleotide sequence ID" value="NZ_CP011801.1"/>
</dbReference>
<name>A0A0K2G9A9_NITMO</name>
<keyword evidence="2" id="KW-1185">Reference proteome</keyword>
<protein>
    <recommendedName>
        <fullName evidence="3">GatB/YqeY domain-containing protein</fullName>
    </recommendedName>
</protein>
<reference evidence="1 2" key="1">
    <citation type="journal article" date="2015" name="Proc. Natl. Acad. Sci. U.S.A.">
        <title>Expanded metabolic versatility of ubiquitous nitrite-oxidizing bacteria from the genus Nitrospira.</title>
        <authorList>
            <person name="Koch H."/>
            <person name="Lucker S."/>
            <person name="Albertsen M."/>
            <person name="Kitzinger K."/>
            <person name="Herbold C."/>
            <person name="Spieck E."/>
            <person name="Nielsen P.H."/>
            <person name="Wagner M."/>
            <person name="Daims H."/>
        </authorList>
    </citation>
    <scope>NUCLEOTIDE SEQUENCE [LARGE SCALE GENOMIC DNA]</scope>
    <source>
        <strain evidence="1 2">NSP M-1</strain>
    </source>
</reference>
<dbReference type="Proteomes" id="UP000069205">
    <property type="component" value="Chromosome"/>
</dbReference>
<dbReference type="InterPro" id="IPR023168">
    <property type="entry name" value="GatB_Yqey_C_2"/>
</dbReference>
<evidence type="ECO:0000313" key="2">
    <source>
        <dbReference type="Proteomes" id="UP000069205"/>
    </source>
</evidence>
<dbReference type="SUPFAM" id="SSF89095">
    <property type="entry name" value="GatB/YqeY motif"/>
    <property type="match status" value="1"/>
</dbReference>
<dbReference type="EMBL" id="CP011801">
    <property type="protein sequence ID" value="ALA57556.1"/>
    <property type="molecule type" value="Genomic_DNA"/>
</dbReference>
<proteinExistence type="predicted"/>
<dbReference type="PANTHER" id="PTHR28055">
    <property type="entry name" value="ALTERED INHERITANCE OF MITOCHONDRIA PROTEIN 41, MITOCHONDRIAL"/>
    <property type="match status" value="1"/>
</dbReference>
<dbReference type="InterPro" id="IPR003789">
    <property type="entry name" value="Asn/Gln_tRNA_amidoTrase-B-like"/>
</dbReference>
<dbReference type="PANTHER" id="PTHR28055:SF1">
    <property type="entry name" value="ALTERED INHERITANCE OF MITOCHONDRIA PROTEIN 41, MITOCHONDRIAL"/>
    <property type="match status" value="1"/>
</dbReference>
<organism evidence="1 2">
    <name type="scientific">Nitrospira moscoviensis</name>
    <dbReference type="NCBI Taxonomy" id="42253"/>
    <lineage>
        <taxon>Bacteria</taxon>
        <taxon>Pseudomonadati</taxon>
        <taxon>Nitrospirota</taxon>
        <taxon>Nitrospiria</taxon>
        <taxon>Nitrospirales</taxon>
        <taxon>Nitrospiraceae</taxon>
        <taxon>Nitrospira</taxon>
    </lineage>
</organism>
<dbReference type="KEGG" id="nmv:NITMOv2_1125"/>
<sequence>MSLRDRLTEDLKLAMKSRDQLRVDVIRMIKAAVLNKEVELKKDLDDAEMSKVMTALLKQRRESVEQFEKAQRTDLAQKERQEIAIIEHYLPKAPSAQELEAIVAAVLRETGARSPQDMGAVMKAVMAKLAGHAVDGKQISDLVRSKLQG</sequence>
<dbReference type="OrthoDB" id="9788127at2"/>
<dbReference type="Pfam" id="PF09424">
    <property type="entry name" value="YqeY"/>
    <property type="match status" value="1"/>
</dbReference>
<evidence type="ECO:0008006" key="3">
    <source>
        <dbReference type="Google" id="ProtNLM"/>
    </source>
</evidence>